<feature type="region of interest" description="Disordered" evidence="1">
    <location>
        <begin position="1"/>
        <end position="68"/>
    </location>
</feature>
<evidence type="ECO:0000313" key="2">
    <source>
        <dbReference type="EMBL" id="KAJ6447267.1"/>
    </source>
</evidence>
<organism evidence="2 3">
    <name type="scientific">Purpureocillium lavendulum</name>
    <dbReference type="NCBI Taxonomy" id="1247861"/>
    <lineage>
        <taxon>Eukaryota</taxon>
        <taxon>Fungi</taxon>
        <taxon>Dikarya</taxon>
        <taxon>Ascomycota</taxon>
        <taxon>Pezizomycotina</taxon>
        <taxon>Sordariomycetes</taxon>
        <taxon>Hypocreomycetidae</taxon>
        <taxon>Hypocreales</taxon>
        <taxon>Ophiocordycipitaceae</taxon>
        <taxon>Purpureocillium</taxon>
    </lineage>
</organism>
<dbReference type="Proteomes" id="UP001163105">
    <property type="component" value="Unassembled WGS sequence"/>
</dbReference>
<protein>
    <submittedName>
        <fullName evidence="2">Uncharacterized protein</fullName>
    </submittedName>
</protein>
<evidence type="ECO:0000256" key="1">
    <source>
        <dbReference type="SAM" id="MobiDB-lite"/>
    </source>
</evidence>
<dbReference type="EMBL" id="JAQHRD010000001">
    <property type="protein sequence ID" value="KAJ6447267.1"/>
    <property type="molecule type" value="Genomic_DNA"/>
</dbReference>
<proteinExistence type="predicted"/>
<accession>A0AB34G6Q6</accession>
<name>A0AB34G6Q6_9HYPO</name>
<gene>
    <name evidence="2" type="ORF">O9K51_02042</name>
</gene>
<dbReference type="AlphaFoldDB" id="A0AB34G6Q6"/>
<reference evidence="2" key="1">
    <citation type="submission" date="2023-01" db="EMBL/GenBank/DDBJ databases">
        <title>The growth and conidiation of Purpureocillium lavendulum are regulated by nitrogen source and histone H3K14 acetylation.</title>
        <authorList>
            <person name="Tang P."/>
            <person name="Han J."/>
            <person name="Zhang C."/>
            <person name="Tang P."/>
            <person name="Qi F."/>
            <person name="Zhang K."/>
            <person name="Liang L."/>
        </authorList>
    </citation>
    <scope>NUCLEOTIDE SEQUENCE</scope>
    <source>
        <strain evidence="2">YMF1.00683</strain>
    </source>
</reference>
<feature type="compositionally biased region" description="Basic and acidic residues" evidence="1">
    <location>
        <begin position="37"/>
        <end position="57"/>
    </location>
</feature>
<keyword evidence="3" id="KW-1185">Reference proteome</keyword>
<comment type="caution">
    <text evidence="2">The sequence shown here is derived from an EMBL/GenBank/DDBJ whole genome shotgun (WGS) entry which is preliminary data.</text>
</comment>
<feature type="compositionally biased region" description="Basic and acidic residues" evidence="1">
    <location>
        <begin position="1"/>
        <end position="26"/>
    </location>
</feature>
<evidence type="ECO:0000313" key="3">
    <source>
        <dbReference type="Proteomes" id="UP001163105"/>
    </source>
</evidence>
<sequence>MGTDEGHVQDMRRIGQRDMHAGKQEDLWEPPAPFPKSEQKKEQTHDRHTSPGCREMRQLSSGGIGKGV</sequence>